<dbReference type="AlphaFoldDB" id="W1X625"/>
<comment type="caution">
    <text evidence="1">The sequence shown here is derived from an EMBL/GenBank/DDBJ whole genome shotgun (WGS) entry which is preliminary data.</text>
</comment>
<gene>
    <name evidence="1" type="ORF">Q604_UNBC17650G0001</name>
</gene>
<accession>W1X625</accession>
<feature type="non-terminal residue" evidence="1">
    <location>
        <position position="1"/>
    </location>
</feature>
<protein>
    <submittedName>
        <fullName evidence="1">Bacterial type II secretion system protein F protein</fullName>
    </submittedName>
</protein>
<sequence length="45" mass="5185">PEFLNSKILEIRNSIMKGKTLSESLEESMLLSSIKHKSYLQNSFL</sequence>
<name>W1X625_9ZZZZ</name>
<proteinExistence type="predicted"/>
<organism evidence="1">
    <name type="scientific">human gut metagenome</name>
    <dbReference type="NCBI Taxonomy" id="408170"/>
    <lineage>
        <taxon>unclassified sequences</taxon>
        <taxon>metagenomes</taxon>
        <taxon>organismal metagenomes</taxon>
    </lineage>
</organism>
<dbReference type="EMBL" id="AZMM01017650">
    <property type="protein sequence ID" value="ETJ25807.1"/>
    <property type="molecule type" value="Genomic_DNA"/>
</dbReference>
<reference evidence="1" key="1">
    <citation type="submission" date="2013-12" db="EMBL/GenBank/DDBJ databases">
        <title>A Varibaculum cambriense genome reconstructed from a premature infant gut community with otherwise low bacterial novelty that shifts toward anaerobic metabolism during the third week of life.</title>
        <authorList>
            <person name="Brown C.T."/>
            <person name="Sharon I."/>
            <person name="Thomas B.C."/>
            <person name="Castelle C.J."/>
            <person name="Morowitz M.J."/>
            <person name="Banfield J.F."/>
        </authorList>
    </citation>
    <scope>NUCLEOTIDE SEQUENCE</scope>
</reference>
<evidence type="ECO:0000313" key="1">
    <source>
        <dbReference type="EMBL" id="ETJ25807.1"/>
    </source>
</evidence>